<gene>
    <name evidence="1" type="ORF">SRCM100623_02907</name>
</gene>
<protein>
    <submittedName>
        <fullName evidence="1">Uncharacterized protein</fullName>
    </submittedName>
</protein>
<accession>A0A1A0CBJ4</accession>
<organism evidence="1 2">
    <name type="scientific">Acetobacter pasteurianus</name>
    <name type="common">Acetobacter turbidans</name>
    <dbReference type="NCBI Taxonomy" id="438"/>
    <lineage>
        <taxon>Bacteria</taxon>
        <taxon>Pseudomonadati</taxon>
        <taxon>Pseudomonadota</taxon>
        <taxon>Alphaproteobacteria</taxon>
        <taxon>Acetobacterales</taxon>
        <taxon>Acetobacteraceae</taxon>
        <taxon>Acetobacter</taxon>
    </lineage>
</organism>
<reference evidence="1 2" key="1">
    <citation type="submission" date="2016-05" db="EMBL/GenBank/DDBJ databases">
        <title>Genome sequencing of Acetobacter pasteurianus strain SRCM100623.</title>
        <authorList>
            <person name="Song Y.R."/>
        </authorList>
    </citation>
    <scope>NUCLEOTIDE SEQUENCE [LARGE SCALE GENOMIC DNA]</scope>
    <source>
        <strain evidence="1 2">SRCM100623</strain>
    </source>
</reference>
<dbReference type="EMBL" id="LYUD01000167">
    <property type="protein sequence ID" value="OAZ59991.1"/>
    <property type="molecule type" value="Genomic_DNA"/>
</dbReference>
<comment type="caution">
    <text evidence="1">The sequence shown here is derived from an EMBL/GenBank/DDBJ whole genome shotgun (WGS) entry which is preliminary data.</text>
</comment>
<evidence type="ECO:0000313" key="2">
    <source>
        <dbReference type="Proteomes" id="UP000093796"/>
    </source>
</evidence>
<name>A0A1A0CBJ4_ACEPA</name>
<dbReference type="Proteomes" id="UP000093796">
    <property type="component" value="Unassembled WGS sequence"/>
</dbReference>
<proteinExistence type="predicted"/>
<dbReference type="AlphaFoldDB" id="A0A1A0CBJ4"/>
<evidence type="ECO:0000313" key="1">
    <source>
        <dbReference type="EMBL" id="OAZ59991.1"/>
    </source>
</evidence>
<sequence>MKLALHQILWTGPRRIGPCGSDPLATNDAFQPHPAHQPLYRAAGDIQAFTFELMPDLARSIDAEIIIPHSTDVIAQFFVFLAAHTRIFLSGNSCIIGRWCNRQNPAD</sequence>